<keyword evidence="5" id="KW-0677">Repeat</keyword>
<name>A0A5C5FNH1_9BASI</name>
<keyword evidence="4 11" id="KW-0853">WD repeat</keyword>
<comment type="subcellular location">
    <subcellularLocation>
        <location evidence="1">Nucleus</location>
        <location evidence="1">Nuclear pore complex</location>
    </subcellularLocation>
</comment>
<dbReference type="GO" id="GO:1904263">
    <property type="term" value="P:positive regulation of TORC1 signaling"/>
    <property type="evidence" value="ECO:0007669"/>
    <property type="project" value="TreeGrafter"/>
</dbReference>
<dbReference type="SMART" id="SM00320">
    <property type="entry name" value="WD40"/>
    <property type="match status" value="3"/>
</dbReference>
<dbReference type="AlphaFoldDB" id="A0A5C5FNH1"/>
<feature type="region of interest" description="Disordered" evidence="12">
    <location>
        <begin position="83"/>
        <end position="106"/>
    </location>
</feature>
<sequence length="553" mass="54116">MAPSDLVTCALFSPLATHLALASADHHIRVTTQDPHNDNAWDYAPREWKAHDGPVLALAWAHPSFGSLLASGGSDGALHLWLEDNPPGASDPSHTHGHGHAHGHSRAQAGWHCTASLLDARGTLRSISFAPPEAGLKLAAVSSDNHLRVWECLDPLALRDWQLREDVDLAALPLSPSSGAALLHHPAHGDRSGAGSALGSGDGFGIGGGGGGGAGGAGAAGSGVTPGSSAGSIAAPFPSVSSASSVSGTGTGTGGGGGGGGGARAGGTVESDGAWAVSWCQEAWWGERIAVSSGSNGLIRLFHFPSASSPSSAPWTNFLNLLPSRPFITSSSHTGAVSSSTPTSSAFSVIPGTGASAAAGGGNSSASSGPDDPDGPYGQGHGSTYTHTPPTSSLAWAPPSGRSFLLLAAGARDGRARVWKVVPPPLGAPPAPNASAPGAGAGGGAGPAGAGEGLPPVEEGEWAARLEVELDAAPPAERTSGAAAAGGAGAGGAGGAGGGPGGAMTSARVAWNVTGTVLSTSGGDDARVRLWKPTYTGQWRQLAVLGTEDGPGA</sequence>
<dbReference type="Proteomes" id="UP000311382">
    <property type="component" value="Unassembled WGS sequence"/>
</dbReference>
<dbReference type="GO" id="GO:0035859">
    <property type="term" value="C:Seh1-associated complex"/>
    <property type="evidence" value="ECO:0007669"/>
    <property type="project" value="TreeGrafter"/>
</dbReference>
<accession>A0A5C5FNH1</accession>
<evidence type="ECO:0000256" key="7">
    <source>
        <dbReference type="ARBA" id="ARBA00022927"/>
    </source>
</evidence>
<keyword evidence="6" id="KW-0509">mRNA transport</keyword>
<evidence type="ECO:0000256" key="10">
    <source>
        <dbReference type="ARBA" id="ARBA00023242"/>
    </source>
</evidence>
<dbReference type="GO" id="GO:0005198">
    <property type="term" value="F:structural molecule activity"/>
    <property type="evidence" value="ECO:0007669"/>
    <property type="project" value="InterPro"/>
</dbReference>
<keyword evidence="14" id="KW-1185">Reference proteome</keyword>
<feature type="compositionally biased region" description="Gly residues" evidence="12">
    <location>
        <begin position="484"/>
        <end position="502"/>
    </location>
</feature>
<feature type="region of interest" description="Disordered" evidence="12">
    <location>
        <begin position="356"/>
        <end position="396"/>
    </location>
</feature>
<dbReference type="SUPFAM" id="SSF50978">
    <property type="entry name" value="WD40 repeat-like"/>
    <property type="match status" value="1"/>
</dbReference>
<dbReference type="PROSITE" id="PS50082">
    <property type="entry name" value="WD_REPEATS_2"/>
    <property type="match status" value="1"/>
</dbReference>
<dbReference type="InterPro" id="IPR036322">
    <property type="entry name" value="WD40_repeat_dom_sf"/>
</dbReference>
<keyword evidence="10" id="KW-0539">Nucleus</keyword>
<reference evidence="13 14" key="1">
    <citation type="submission" date="2019-03" db="EMBL/GenBank/DDBJ databases">
        <title>Rhodosporidium diobovatum UCD-FST 08-225 genome sequencing, assembly, and annotation.</title>
        <authorList>
            <person name="Fakankun I.U."/>
            <person name="Fristensky B."/>
            <person name="Levin D.B."/>
        </authorList>
    </citation>
    <scope>NUCLEOTIDE SEQUENCE [LARGE SCALE GENOMIC DNA]</scope>
    <source>
        <strain evidence="13 14">UCD-FST 08-225</strain>
    </source>
</reference>
<keyword evidence="3" id="KW-0813">Transport</keyword>
<dbReference type="OrthoDB" id="5566198at2759"/>
<dbReference type="PROSITE" id="PS50294">
    <property type="entry name" value="WD_REPEATS_REGION"/>
    <property type="match status" value="1"/>
</dbReference>
<dbReference type="InterPro" id="IPR015943">
    <property type="entry name" value="WD40/YVTN_repeat-like_dom_sf"/>
</dbReference>
<evidence type="ECO:0000313" key="13">
    <source>
        <dbReference type="EMBL" id="TNY18383.1"/>
    </source>
</evidence>
<dbReference type="InterPro" id="IPR037363">
    <property type="entry name" value="Sec13/Seh1_fam"/>
</dbReference>
<evidence type="ECO:0000313" key="14">
    <source>
        <dbReference type="Proteomes" id="UP000311382"/>
    </source>
</evidence>
<feature type="region of interest" description="Disordered" evidence="12">
    <location>
        <begin position="427"/>
        <end position="456"/>
    </location>
</feature>
<organism evidence="13 14">
    <name type="scientific">Rhodotorula diobovata</name>
    <dbReference type="NCBI Taxonomy" id="5288"/>
    <lineage>
        <taxon>Eukaryota</taxon>
        <taxon>Fungi</taxon>
        <taxon>Dikarya</taxon>
        <taxon>Basidiomycota</taxon>
        <taxon>Pucciniomycotina</taxon>
        <taxon>Microbotryomycetes</taxon>
        <taxon>Sporidiobolales</taxon>
        <taxon>Sporidiobolaceae</taxon>
        <taxon>Rhodotorula</taxon>
    </lineage>
</organism>
<dbReference type="EMBL" id="SOZI01000141">
    <property type="protein sequence ID" value="TNY18383.1"/>
    <property type="molecule type" value="Genomic_DNA"/>
</dbReference>
<proteinExistence type="inferred from homology"/>
<feature type="repeat" description="WD" evidence="11">
    <location>
        <begin position="48"/>
        <end position="81"/>
    </location>
</feature>
<dbReference type="PANTHER" id="PTHR11024">
    <property type="entry name" value="NUCLEAR PORE COMPLEX PROTEIN SEC13 / SEH1 FAMILY MEMBER"/>
    <property type="match status" value="1"/>
</dbReference>
<comment type="caution">
    <text evidence="13">The sequence shown here is derived from an EMBL/GenBank/DDBJ whole genome shotgun (WGS) entry which is preliminary data.</text>
</comment>
<gene>
    <name evidence="13" type="ORF">DMC30DRAFT_426807</name>
</gene>
<keyword evidence="9" id="KW-0906">Nuclear pore complex</keyword>
<evidence type="ECO:0000256" key="3">
    <source>
        <dbReference type="ARBA" id="ARBA00022448"/>
    </source>
</evidence>
<evidence type="ECO:0000256" key="11">
    <source>
        <dbReference type="PROSITE-ProRule" id="PRU00221"/>
    </source>
</evidence>
<feature type="compositionally biased region" description="Gly residues" evidence="12">
    <location>
        <begin position="249"/>
        <end position="265"/>
    </location>
</feature>
<dbReference type="STRING" id="5288.A0A5C5FNH1"/>
<evidence type="ECO:0000256" key="1">
    <source>
        <dbReference type="ARBA" id="ARBA00004567"/>
    </source>
</evidence>
<protein>
    <submittedName>
        <fullName evidence="13">WD40-repeat-containing domain protein</fullName>
    </submittedName>
</protein>
<dbReference type="GO" id="GO:0034198">
    <property type="term" value="P:cellular response to amino acid starvation"/>
    <property type="evidence" value="ECO:0007669"/>
    <property type="project" value="TreeGrafter"/>
</dbReference>
<dbReference type="PANTHER" id="PTHR11024:SF3">
    <property type="entry name" value="NUCLEOPORIN SEH1"/>
    <property type="match status" value="1"/>
</dbReference>
<evidence type="ECO:0000256" key="8">
    <source>
        <dbReference type="ARBA" id="ARBA00023010"/>
    </source>
</evidence>
<evidence type="ECO:0000256" key="5">
    <source>
        <dbReference type="ARBA" id="ARBA00022737"/>
    </source>
</evidence>
<evidence type="ECO:0000256" key="6">
    <source>
        <dbReference type="ARBA" id="ARBA00022816"/>
    </source>
</evidence>
<evidence type="ECO:0000256" key="12">
    <source>
        <dbReference type="SAM" id="MobiDB-lite"/>
    </source>
</evidence>
<dbReference type="Pfam" id="PF00400">
    <property type="entry name" value="WD40"/>
    <property type="match status" value="1"/>
</dbReference>
<feature type="compositionally biased region" description="Basic residues" evidence="12">
    <location>
        <begin position="95"/>
        <end position="105"/>
    </location>
</feature>
<dbReference type="GO" id="GO:0015031">
    <property type="term" value="P:protein transport"/>
    <property type="evidence" value="ECO:0007669"/>
    <property type="project" value="UniProtKB-KW"/>
</dbReference>
<keyword evidence="7" id="KW-0653">Protein transport</keyword>
<dbReference type="GO" id="GO:0051028">
    <property type="term" value="P:mRNA transport"/>
    <property type="evidence" value="ECO:0007669"/>
    <property type="project" value="UniProtKB-KW"/>
</dbReference>
<dbReference type="InterPro" id="IPR001680">
    <property type="entry name" value="WD40_rpt"/>
</dbReference>
<comment type="similarity">
    <text evidence="2">Belongs to the WD repeat SEC13 family.</text>
</comment>
<dbReference type="Gene3D" id="2.130.10.10">
    <property type="entry name" value="YVTN repeat-like/Quinoprotein amine dehydrogenase"/>
    <property type="match status" value="2"/>
</dbReference>
<feature type="region of interest" description="Disordered" evidence="12">
    <location>
        <begin position="242"/>
        <end position="267"/>
    </location>
</feature>
<feature type="compositionally biased region" description="Polar residues" evidence="12">
    <location>
        <begin position="383"/>
        <end position="394"/>
    </location>
</feature>
<feature type="region of interest" description="Disordered" evidence="12">
    <location>
        <begin position="476"/>
        <end position="503"/>
    </location>
</feature>
<keyword evidence="8" id="KW-0811">Translocation</keyword>
<feature type="compositionally biased region" description="Gly residues" evidence="12">
    <location>
        <begin position="439"/>
        <end position="452"/>
    </location>
</feature>
<evidence type="ECO:0000256" key="2">
    <source>
        <dbReference type="ARBA" id="ARBA00010102"/>
    </source>
</evidence>
<evidence type="ECO:0000256" key="9">
    <source>
        <dbReference type="ARBA" id="ARBA00023132"/>
    </source>
</evidence>
<dbReference type="GO" id="GO:0031080">
    <property type="term" value="C:nuclear pore outer ring"/>
    <property type="evidence" value="ECO:0007669"/>
    <property type="project" value="TreeGrafter"/>
</dbReference>
<feature type="compositionally biased region" description="Low complexity" evidence="12">
    <location>
        <begin position="356"/>
        <end position="370"/>
    </location>
</feature>
<evidence type="ECO:0000256" key="4">
    <source>
        <dbReference type="ARBA" id="ARBA00022574"/>
    </source>
</evidence>